<dbReference type="InterPro" id="IPR005846">
    <property type="entry name" value="A-D-PHexomutase_a/b/a-III"/>
</dbReference>
<evidence type="ECO:0000256" key="4">
    <source>
        <dbReference type="ARBA" id="ARBA00022723"/>
    </source>
</evidence>
<name>A0ABD3N6C9_9STRA</name>
<evidence type="ECO:0000313" key="11">
    <source>
        <dbReference type="Proteomes" id="UP001530400"/>
    </source>
</evidence>
<dbReference type="InterPro" id="IPR016055">
    <property type="entry name" value="A-D-PHexomutase_a/b/a-I/II/III"/>
</dbReference>
<dbReference type="InterPro" id="IPR005844">
    <property type="entry name" value="A-D-PHexomutase_a/b/a-I"/>
</dbReference>
<evidence type="ECO:0000256" key="5">
    <source>
        <dbReference type="ARBA" id="ARBA00022842"/>
    </source>
</evidence>
<evidence type="ECO:0000313" key="10">
    <source>
        <dbReference type="EMBL" id="KAL3771664.1"/>
    </source>
</evidence>
<evidence type="ECO:0000256" key="6">
    <source>
        <dbReference type="ARBA" id="ARBA00023235"/>
    </source>
</evidence>
<keyword evidence="5" id="KW-0460">Magnesium</keyword>
<dbReference type="InterPro" id="IPR016066">
    <property type="entry name" value="A-D-PHexomutase_CS"/>
</dbReference>
<dbReference type="Pfam" id="PF02878">
    <property type="entry name" value="PGM_PMM_I"/>
    <property type="match status" value="1"/>
</dbReference>
<evidence type="ECO:0000259" key="8">
    <source>
        <dbReference type="Pfam" id="PF02879"/>
    </source>
</evidence>
<gene>
    <name evidence="10" type="ORF">ACHAWO_001725</name>
</gene>
<evidence type="ECO:0000256" key="3">
    <source>
        <dbReference type="ARBA" id="ARBA00022553"/>
    </source>
</evidence>
<comment type="similarity">
    <text evidence="2">Belongs to the phosphohexose mutase family.</text>
</comment>
<keyword evidence="4" id="KW-0479">Metal-binding</keyword>
<keyword evidence="6" id="KW-0413">Isomerase</keyword>
<dbReference type="SUPFAM" id="SSF55957">
    <property type="entry name" value="Phosphoglucomutase, C-terminal domain"/>
    <property type="match status" value="1"/>
</dbReference>
<sequence length="622" mass="67666">MTTDHALLNQAKQWLLNDPNPYTAAHINELITAVESSSSATAHDELSSLFSQRIGFGTAGLRGRMSPGPSCMNDLVVIQTAQGLASYIKRRSSTNAQDDLLKAVVGYDHRSESKYHLSSKQFGMYTKLVFEQAGIQCTLLDRYVATPLLAFSVTALNAQVGIMITASHNPKADNGYKVYWSNGCQIVHPLDGEIADEIEKENNLACWMDYGKKLNQLRTNGGSFDGECFGLSDPITTKHMEGAYFATIASSGLVSATTSFTSTGKLPKFAYTAMHGVGLPFAKRSFETFHLPPFHAVPSQCDADPNFPTVSFPNPEEKGALNEAISYAVKNGCDIVLANDPDADRLGVAEFCNGAWNVFTGDQIGVLLGVWLWETVGKNCNKPVAMCASTVSSKMLGAIGKQEGFLFEETLTGFKWIGSRALALQQQGYKVLLGYEEAIGFSCGGIIPDKDGVSAMGVIGTMACHLYSRNNTLTGRLQKLADKYGEFVSNNGYYRCDDPKLVMNIIDQMRNGGKYFESVGGFQVESIRDLGSPGYDSTTMDKKPTLPISASSPMITFRFSNGCVAQFRASGTEPKFKYYIELRGNPGEKKADAEKRLQEMSGVLLEELLHPTLNGLVIPSCL</sequence>
<dbReference type="PANTHER" id="PTHR45745">
    <property type="entry name" value="PHOSPHOMANNOMUTASE 45A"/>
    <property type="match status" value="1"/>
</dbReference>
<organism evidence="10 11">
    <name type="scientific">Cyclotella atomus</name>
    <dbReference type="NCBI Taxonomy" id="382360"/>
    <lineage>
        <taxon>Eukaryota</taxon>
        <taxon>Sar</taxon>
        <taxon>Stramenopiles</taxon>
        <taxon>Ochrophyta</taxon>
        <taxon>Bacillariophyta</taxon>
        <taxon>Coscinodiscophyceae</taxon>
        <taxon>Thalassiosirophycidae</taxon>
        <taxon>Stephanodiscales</taxon>
        <taxon>Stephanodiscaceae</taxon>
        <taxon>Cyclotella</taxon>
    </lineage>
</organism>
<dbReference type="SUPFAM" id="SSF53738">
    <property type="entry name" value="Phosphoglucomutase, first 3 domains"/>
    <property type="match status" value="3"/>
</dbReference>
<evidence type="ECO:0000259" key="7">
    <source>
        <dbReference type="Pfam" id="PF02878"/>
    </source>
</evidence>
<dbReference type="CDD" id="cd05799">
    <property type="entry name" value="PGM2"/>
    <property type="match status" value="1"/>
</dbReference>
<comment type="caution">
    <text evidence="10">The sequence shown here is derived from an EMBL/GenBank/DDBJ whole genome shotgun (WGS) entry which is preliminary data.</text>
</comment>
<dbReference type="PANTHER" id="PTHR45745:SF1">
    <property type="entry name" value="PHOSPHOGLUCOMUTASE 2B-RELATED"/>
    <property type="match status" value="1"/>
</dbReference>
<dbReference type="Gene3D" id="3.40.120.10">
    <property type="entry name" value="Alpha-D-Glucose-1,6-Bisphosphate, subunit A, domain 3"/>
    <property type="match status" value="3"/>
</dbReference>
<dbReference type="PROSITE" id="PS00710">
    <property type="entry name" value="PGM_PMM"/>
    <property type="match status" value="1"/>
</dbReference>
<keyword evidence="3" id="KW-0597">Phosphoprotein</keyword>
<feature type="domain" description="Alpha-D-phosphohexomutase alpha/beta/alpha" evidence="9">
    <location>
        <begin position="361"/>
        <end position="459"/>
    </location>
</feature>
<evidence type="ECO:0008006" key="12">
    <source>
        <dbReference type="Google" id="ProtNLM"/>
    </source>
</evidence>
<feature type="domain" description="Alpha-D-phosphohexomutase alpha/beta/alpha" evidence="8">
    <location>
        <begin position="267"/>
        <end position="349"/>
    </location>
</feature>
<dbReference type="Pfam" id="PF02880">
    <property type="entry name" value="PGM_PMM_III"/>
    <property type="match status" value="1"/>
</dbReference>
<comment type="cofactor">
    <cofactor evidence="1">
        <name>Mg(2+)</name>
        <dbReference type="ChEBI" id="CHEBI:18420"/>
    </cofactor>
</comment>
<keyword evidence="11" id="KW-1185">Reference proteome</keyword>
<dbReference type="InterPro" id="IPR005845">
    <property type="entry name" value="A-D-PHexomutase_a/b/a-II"/>
</dbReference>
<evidence type="ECO:0000259" key="9">
    <source>
        <dbReference type="Pfam" id="PF02880"/>
    </source>
</evidence>
<proteinExistence type="inferred from homology"/>
<evidence type="ECO:0000256" key="2">
    <source>
        <dbReference type="ARBA" id="ARBA00010231"/>
    </source>
</evidence>
<dbReference type="InterPro" id="IPR036900">
    <property type="entry name" value="A-D-PHexomutase_C_sf"/>
</dbReference>
<protein>
    <recommendedName>
        <fullName evidence="12">Phosphoglucomutase</fullName>
    </recommendedName>
</protein>
<feature type="domain" description="Alpha-D-phosphohexomutase alpha/beta/alpha" evidence="7">
    <location>
        <begin position="54"/>
        <end position="203"/>
    </location>
</feature>
<dbReference type="GO" id="GO:0016853">
    <property type="term" value="F:isomerase activity"/>
    <property type="evidence" value="ECO:0007669"/>
    <property type="project" value="UniProtKB-KW"/>
</dbReference>
<dbReference type="AlphaFoldDB" id="A0ABD3N6C9"/>
<dbReference type="GO" id="GO:0046872">
    <property type="term" value="F:metal ion binding"/>
    <property type="evidence" value="ECO:0007669"/>
    <property type="project" value="UniProtKB-KW"/>
</dbReference>
<reference evidence="10 11" key="1">
    <citation type="submission" date="2024-10" db="EMBL/GenBank/DDBJ databases">
        <title>Updated reference genomes for cyclostephanoid diatoms.</title>
        <authorList>
            <person name="Roberts W.R."/>
            <person name="Alverson A.J."/>
        </authorList>
    </citation>
    <scope>NUCLEOTIDE SEQUENCE [LARGE SCALE GENOMIC DNA]</scope>
    <source>
        <strain evidence="10 11">AJA010-31</strain>
    </source>
</reference>
<dbReference type="Proteomes" id="UP001530400">
    <property type="component" value="Unassembled WGS sequence"/>
</dbReference>
<dbReference type="Pfam" id="PF02879">
    <property type="entry name" value="PGM_PMM_II"/>
    <property type="match status" value="1"/>
</dbReference>
<evidence type="ECO:0000256" key="1">
    <source>
        <dbReference type="ARBA" id="ARBA00001946"/>
    </source>
</evidence>
<accession>A0ABD3N6C9</accession>
<dbReference type="EMBL" id="JALLPJ020001283">
    <property type="protein sequence ID" value="KAL3771664.1"/>
    <property type="molecule type" value="Genomic_DNA"/>
</dbReference>